<name>A0A1B2J8Y2_PICPA</name>
<evidence type="ECO:0000313" key="2">
    <source>
        <dbReference type="Proteomes" id="UP000094565"/>
    </source>
</evidence>
<keyword evidence="2" id="KW-1185">Reference proteome</keyword>
<gene>
    <name evidence="1" type="ORF">ATY40_BA7501764</name>
</gene>
<evidence type="ECO:0000313" key="1">
    <source>
        <dbReference type="EMBL" id="ANZ74507.1"/>
    </source>
</evidence>
<protein>
    <submittedName>
        <fullName evidence="1">BA75_01764T0</fullName>
    </submittedName>
</protein>
<accession>A0A1B2J8Y2</accession>
<reference evidence="1 2" key="1">
    <citation type="submission" date="2016-02" db="EMBL/GenBank/DDBJ databases">
        <title>Comparative genomic and transcriptomic foundation for Pichia pastoris.</title>
        <authorList>
            <person name="Love K.R."/>
            <person name="Shah K.A."/>
            <person name="Whittaker C.A."/>
            <person name="Wu J."/>
            <person name="Bartlett M.C."/>
            <person name="Ma D."/>
            <person name="Leeson R.L."/>
            <person name="Priest M."/>
            <person name="Young S.K."/>
            <person name="Love J.C."/>
        </authorList>
    </citation>
    <scope>NUCLEOTIDE SEQUENCE [LARGE SCALE GENOMIC DNA]</scope>
    <source>
        <strain evidence="1 2">ATCC 28485</strain>
    </source>
</reference>
<sequence>MFRHAKKPSWFAYLELPTSHHQRSILTNHVARYNKFIAQRIEDFKEGKFEGLVLNSNPYNIALNRPLFPNKRKSDSSDLTIKTKNYPKIIRNSQKLQFDPFFSPKTLSNTTHSMLHISLSPNLEFRNAQSWKSFHNSATKSKAFPEKKISISFSPRIHVTQAFVAITPTYESLLPVKALFSHFVHCLKPWAKDVKFNQPFSSPSKVLFHTSLGKFHHARDNILNDTEMIFLSEILSRSTEDLKKIVDPNYHTQLDCLTPAEYYLSEGELSQLVFEVNHYKVRYGFSTLRVLL</sequence>
<dbReference type="AlphaFoldDB" id="A0A1B2J8Y2"/>
<dbReference type="Proteomes" id="UP000094565">
    <property type="component" value="Chromosome 1"/>
</dbReference>
<organism evidence="1 2">
    <name type="scientific">Komagataella pastoris</name>
    <name type="common">Yeast</name>
    <name type="synonym">Pichia pastoris</name>
    <dbReference type="NCBI Taxonomy" id="4922"/>
    <lineage>
        <taxon>Eukaryota</taxon>
        <taxon>Fungi</taxon>
        <taxon>Dikarya</taxon>
        <taxon>Ascomycota</taxon>
        <taxon>Saccharomycotina</taxon>
        <taxon>Pichiomycetes</taxon>
        <taxon>Pichiales</taxon>
        <taxon>Pichiaceae</taxon>
        <taxon>Komagataella</taxon>
    </lineage>
</organism>
<dbReference type="EMBL" id="CP014584">
    <property type="protein sequence ID" value="ANZ74507.1"/>
    <property type="molecule type" value="Genomic_DNA"/>
</dbReference>
<dbReference type="OrthoDB" id="10278739at2759"/>
<proteinExistence type="predicted"/>